<evidence type="ECO:0000313" key="8">
    <source>
        <dbReference type="EMBL" id="CAD9688581.1"/>
    </source>
</evidence>
<keyword evidence="5" id="KW-0175">Coiled coil</keyword>
<evidence type="ECO:0000256" key="2">
    <source>
        <dbReference type="ARBA" id="ARBA00022692"/>
    </source>
</evidence>
<dbReference type="GO" id="GO:0016020">
    <property type="term" value="C:membrane"/>
    <property type="evidence" value="ECO:0007669"/>
    <property type="project" value="UniProtKB-SubCell"/>
</dbReference>
<feature type="transmembrane region" description="Helical" evidence="7">
    <location>
        <begin position="279"/>
        <end position="301"/>
    </location>
</feature>
<dbReference type="SUPFAM" id="SSF56784">
    <property type="entry name" value="HAD-like"/>
    <property type="match status" value="1"/>
</dbReference>
<dbReference type="Gene3D" id="1.20.1110.10">
    <property type="entry name" value="Calcium-transporting ATPase, transmembrane domain"/>
    <property type="match status" value="1"/>
</dbReference>
<dbReference type="InterPro" id="IPR023298">
    <property type="entry name" value="ATPase_P-typ_TM_dom_sf"/>
</dbReference>
<dbReference type="InterPro" id="IPR036412">
    <property type="entry name" value="HAD-like_sf"/>
</dbReference>
<dbReference type="PANTHER" id="PTHR13219:SF6">
    <property type="entry name" value="TRANSMEMBRANE PROTEIN 94"/>
    <property type="match status" value="1"/>
</dbReference>
<feature type="transmembrane region" description="Helical" evidence="7">
    <location>
        <begin position="56"/>
        <end position="76"/>
    </location>
</feature>
<feature type="compositionally biased region" description="Acidic residues" evidence="6">
    <location>
        <begin position="626"/>
        <end position="635"/>
    </location>
</feature>
<feature type="transmembrane region" description="Helical" evidence="7">
    <location>
        <begin position="1166"/>
        <end position="1190"/>
    </location>
</feature>
<proteinExistence type="predicted"/>
<feature type="transmembrane region" description="Helical" evidence="7">
    <location>
        <begin position="1254"/>
        <end position="1276"/>
    </location>
</feature>
<feature type="region of interest" description="Disordered" evidence="6">
    <location>
        <begin position="812"/>
        <end position="833"/>
    </location>
</feature>
<evidence type="ECO:0008006" key="9">
    <source>
        <dbReference type="Google" id="ProtNLM"/>
    </source>
</evidence>
<protein>
    <recommendedName>
        <fullName evidence="9">Cation-transporting P-type ATPase C-terminal domain-containing protein</fullName>
    </recommendedName>
</protein>
<sequence length="1343" mass="150863">MASDGVLFVGVEMGSDAGGCASSGNADLLVEQLRGIVNDRRGKGEGKVGDLKRMGVQFVTSWWGIVSLLCIFSLWLDYGWCFKTTVSCRGSLTEGFLIVASLLLLGSMNLLWVSHVRKERYNRVVSVVDALEALPKVSAAHWRHIQLHDSQLASMVWSFRDGEWTPVPGVLLLSGDLIALPKSCLAPAKVELESPKGVSATSVFQAGSRIELTDQDVAPLDENLRFLQRAVGPSGLFFFRVLETPVLSIVSNYLDDQSAASDQVPGRPTKKQRWFLSSFLRWILLIFVATSFLVNMFRYIFVRDFFSWVHLFLARQAYVSVCIVPLMLPIWEQILNFWGTAKVLALSEQLQNLKRTVSSVSAKIDREERQFLKTKIGRSAKNEVSAFRIARLFLRQWFSVSKYSESGGPISMSHLLGTPLKSDHFLEKLAAVTTFSCLDEQTVLSLFPSVEEIIVLKGERQATVLDLCHGPNNSIHFENPNWQTNLSSLKPIALSCLLGSNPRFQGDSTWLTKRRYSTNTEGTCREAINDLASKLCERSNGGHLADLGRAIGFRNSDLNHYRPCLLAYILDELPNPIPMPRSLMSWSFHSGRAQMTCLIVQELQSVSAMQKNKKRKRNLGVSPEDVTADMNDEGDLPTPPGFVTPQRTRTPSPKKSSLRRARFESFGAGSTDPQRIEVVVTDDAPNFNRSDRSVSHSAHTFSSSSRRSRRKKRRNHDDGRVDVKRTLHLFTWGDPVLVSSCCVEYWGGESIWPLRQEDKESILSIDKRWSAEEFDGVAFAYCPVPSQYTASFLGGDAAGTKSSMEPMHIYLDSEEGKDPSPQEPRSNGTTPASEALRSLLPSQIFTGMVGSREQPRNSLVGLIEDLDGAGVRFVYFSPRSPRRSLVIADKMGLATDWNTAISLRSPHAEPTSKREQFRTVWDEKAKLPHGIEEIRKHIEEVDDVPLRVSTFTDSTPQTTMEMIQILQEYGEIVAAVGTGLNHPNASIFKQANLGVALQAKVLYRNDESSQLNAAERKPMVFSSAVHASSINNEMLAEESVPALMQMELAATFSSLNASLIIQSEASLSIIGDLIGEGRVLIANHRQALHFIIVAQVSLGVICLFSYFLCLPDFLSNAHISWLIWVEIPMLGLPILSQRIESNLMTEMPAKNNEDHAKNTQAIAKRYVFYSFFRLVPTCLVIIVLVTWVLIEVSLNPAHTWDHIFWSDNGQIKLSKSVELVEVSSLFVLVWFFAVHAITFSHRRASIVVAPPTNLYWWTWAVVAMLAQIAYNELYLYSQGVKQSSPLEWLQIVPSRYWIIFFLWPIFIILLAEYTKKEDRAYYAKYKRRLRVLFETRLGMYSPK</sequence>
<dbReference type="EMBL" id="HBHK01015838">
    <property type="protein sequence ID" value="CAD9688581.1"/>
    <property type="molecule type" value="Transcribed_RNA"/>
</dbReference>
<dbReference type="PANTHER" id="PTHR13219">
    <property type="entry name" value="TRANSMEMBRANE PROTEIN 94"/>
    <property type="match status" value="1"/>
</dbReference>
<dbReference type="InterPro" id="IPR023214">
    <property type="entry name" value="HAD_sf"/>
</dbReference>
<evidence type="ECO:0000256" key="7">
    <source>
        <dbReference type="SAM" id="Phobius"/>
    </source>
</evidence>
<feature type="transmembrane region" description="Helical" evidence="7">
    <location>
        <begin position="1222"/>
        <end position="1242"/>
    </location>
</feature>
<comment type="subcellular location">
    <subcellularLocation>
        <location evidence="1">Membrane</location>
    </subcellularLocation>
</comment>
<feature type="compositionally biased region" description="Polar residues" evidence="6">
    <location>
        <begin position="823"/>
        <end position="832"/>
    </location>
</feature>
<gene>
    <name evidence="8" type="ORF">QSP1433_LOCUS9924</name>
</gene>
<dbReference type="Gene3D" id="3.40.50.1000">
    <property type="entry name" value="HAD superfamily/HAD-like"/>
    <property type="match status" value="1"/>
</dbReference>
<name>A0A7S2S3N5_9STRA</name>
<feature type="transmembrane region" description="Helical" evidence="7">
    <location>
        <begin position="1296"/>
        <end position="1314"/>
    </location>
</feature>
<organism evidence="8">
    <name type="scientific">Mucochytrium quahogii</name>
    <dbReference type="NCBI Taxonomy" id="96639"/>
    <lineage>
        <taxon>Eukaryota</taxon>
        <taxon>Sar</taxon>
        <taxon>Stramenopiles</taxon>
        <taxon>Bigyra</taxon>
        <taxon>Labyrinthulomycetes</taxon>
        <taxon>Thraustochytrida</taxon>
        <taxon>Thraustochytriidae</taxon>
        <taxon>Mucochytrium</taxon>
    </lineage>
</organism>
<dbReference type="SUPFAM" id="SSF81665">
    <property type="entry name" value="Calcium ATPase, transmembrane domain M"/>
    <property type="match status" value="1"/>
</dbReference>
<evidence type="ECO:0000256" key="4">
    <source>
        <dbReference type="ARBA" id="ARBA00023136"/>
    </source>
</evidence>
<keyword evidence="2 7" id="KW-0812">Transmembrane</keyword>
<keyword evidence="3 7" id="KW-1133">Transmembrane helix</keyword>
<feature type="transmembrane region" description="Helical" evidence="7">
    <location>
        <begin position="1087"/>
        <end position="1107"/>
    </location>
</feature>
<evidence type="ECO:0000256" key="6">
    <source>
        <dbReference type="SAM" id="MobiDB-lite"/>
    </source>
</evidence>
<keyword evidence="4 7" id="KW-0472">Membrane</keyword>
<feature type="region of interest" description="Disordered" evidence="6">
    <location>
        <begin position="609"/>
        <end position="719"/>
    </location>
</feature>
<evidence type="ECO:0000256" key="3">
    <source>
        <dbReference type="ARBA" id="ARBA00022989"/>
    </source>
</evidence>
<evidence type="ECO:0000256" key="5">
    <source>
        <dbReference type="SAM" id="Coils"/>
    </source>
</evidence>
<reference evidence="8" key="1">
    <citation type="submission" date="2021-01" db="EMBL/GenBank/DDBJ databases">
        <authorList>
            <person name="Corre E."/>
            <person name="Pelletier E."/>
            <person name="Niang G."/>
            <person name="Scheremetjew M."/>
            <person name="Finn R."/>
            <person name="Kale V."/>
            <person name="Holt S."/>
            <person name="Cochrane G."/>
            <person name="Meng A."/>
            <person name="Brown T."/>
            <person name="Cohen L."/>
        </authorList>
    </citation>
    <scope>NUCLEOTIDE SEQUENCE</scope>
    <source>
        <strain evidence="8">NY070348D</strain>
    </source>
</reference>
<evidence type="ECO:0000256" key="1">
    <source>
        <dbReference type="ARBA" id="ARBA00004370"/>
    </source>
</evidence>
<accession>A0A7S2S3N5</accession>
<dbReference type="InterPro" id="IPR039720">
    <property type="entry name" value="TMEM94"/>
</dbReference>
<feature type="coiled-coil region" evidence="5">
    <location>
        <begin position="343"/>
        <end position="370"/>
    </location>
</feature>
<feature type="transmembrane region" description="Helical" evidence="7">
    <location>
        <begin position="96"/>
        <end position="113"/>
    </location>
</feature>
<feature type="compositionally biased region" description="Polar residues" evidence="6">
    <location>
        <begin position="645"/>
        <end position="655"/>
    </location>
</feature>